<dbReference type="AlphaFoldDB" id="A0A1E1WWI5"/>
<dbReference type="GO" id="GO:0004867">
    <property type="term" value="F:serine-type endopeptidase inhibitor activity"/>
    <property type="evidence" value="ECO:0007669"/>
    <property type="project" value="InterPro"/>
</dbReference>
<reference evidence="2" key="1">
    <citation type="journal article" date="2017" name="Front. Cell. Infect. Microbiol.">
        <title>The Distinct Transcriptional Response of the Midgut of Amblyomma sculptum and Amblyomma aureolatum Ticks to Rickettsia rickettsii Correlates to Their Differences in Susceptibility to Infection.</title>
        <authorList>
            <person name="Martins L.A."/>
            <person name="Galletti M.F.B.M."/>
            <person name="Ribeiro J.M."/>
            <person name="Fujita A."/>
            <person name="Costa F.B."/>
            <person name="Labruna M.B."/>
            <person name="Daffre S."/>
            <person name="Fogaca A.C."/>
        </authorList>
    </citation>
    <scope>NUCLEOTIDE SEQUENCE</scope>
</reference>
<organism evidence="2">
    <name type="scientific">Amblyomma aureolatum</name>
    <dbReference type="NCBI Taxonomy" id="187763"/>
    <lineage>
        <taxon>Eukaryota</taxon>
        <taxon>Metazoa</taxon>
        <taxon>Ecdysozoa</taxon>
        <taxon>Arthropoda</taxon>
        <taxon>Chelicerata</taxon>
        <taxon>Arachnida</taxon>
        <taxon>Acari</taxon>
        <taxon>Parasitiformes</taxon>
        <taxon>Ixodida</taxon>
        <taxon>Ixodoidea</taxon>
        <taxon>Ixodidae</taxon>
        <taxon>Amblyomminae</taxon>
        <taxon>Amblyomma</taxon>
    </lineage>
</organism>
<feature type="compositionally biased region" description="Basic residues" evidence="1">
    <location>
        <begin position="117"/>
        <end position="139"/>
    </location>
</feature>
<name>A0A1E1WWI5_9ACAR</name>
<accession>A0A1E1WWI5</accession>
<feature type="compositionally biased region" description="Basic and acidic residues" evidence="1">
    <location>
        <begin position="140"/>
        <end position="166"/>
    </location>
</feature>
<evidence type="ECO:0000256" key="1">
    <source>
        <dbReference type="SAM" id="MobiDB-lite"/>
    </source>
</evidence>
<dbReference type="EMBL" id="GFAC01007808">
    <property type="protein sequence ID" value="JAT91380.1"/>
    <property type="molecule type" value="mRNA"/>
</dbReference>
<sequence length="166" mass="18698">MLNILPWGRMTYEIFILSAAGAVIARALPTEYALEETACVTGHPSSLPCSPLLCPSRPMGCRWFYNDSKHACFYGIYCGCSEGFETKDMCEGICGDPETIDLGEYKKELEGSGNQHNVKKKKENKKKDKKNKNKKKKEKKDKEKGKKHKEQNTNKENTKEGGKKDA</sequence>
<proteinExistence type="evidence at transcript level"/>
<feature type="region of interest" description="Disordered" evidence="1">
    <location>
        <begin position="105"/>
        <end position="166"/>
    </location>
</feature>
<protein>
    <submittedName>
        <fullName evidence="2">Putative vesicle coat complex copi alpha subunit</fullName>
    </submittedName>
</protein>
<evidence type="ECO:0000313" key="2">
    <source>
        <dbReference type="EMBL" id="JAT91380.1"/>
    </source>
</evidence>
<dbReference type="InterPro" id="IPR036880">
    <property type="entry name" value="Kunitz_BPTI_sf"/>
</dbReference>
<dbReference type="SUPFAM" id="SSF57362">
    <property type="entry name" value="BPTI-like"/>
    <property type="match status" value="1"/>
</dbReference>